<evidence type="ECO:0000313" key="4">
    <source>
        <dbReference type="Proteomes" id="UP000184363"/>
    </source>
</evidence>
<dbReference type="STRING" id="1848.SAMN05443637_1163"/>
<evidence type="ECO:0000256" key="2">
    <source>
        <dbReference type="SAM" id="Phobius"/>
    </source>
</evidence>
<accession>A0A1M6X2V9</accession>
<evidence type="ECO:0000256" key="1">
    <source>
        <dbReference type="SAM" id="MobiDB-lite"/>
    </source>
</evidence>
<dbReference type="Proteomes" id="UP000184363">
    <property type="component" value="Unassembled WGS sequence"/>
</dbReference>
<gene>
    <name evidence="3" type="ORF">SAMN05443637_1163</name>
</gene>
<reference evidence="3 4" key="1">
    <citation type="submission" date="2016-11" db="EMBL/GenBank/DDBJ databases">
        <authorList>
            <person name="Jaros S."/>
            <person name="Januszkiewicz K."/>
            <person name="Wedrychowicz H."/>
        </authorList>
    </citation>
    <scope>NUCLEOTIDE SEQUENCE [LARGE SCALE GENOMIC DNA]</scope>
    <source>
        <strain evidence="3 4">DSM 43832</strain>
    </source>
</reference>
<keyword evidence="2" id="KW-0472">Membrane</keyword>
<keyword evidence="4" id="KW-1185">Reference proteome</keyword>
<name>A0A1M6X2V9_PSETH</name>
<feature type="compositionally biased region" description="Pro residues" evidence="1">
    <location>
        <begin position="1"/>
        <end position="11"/>
    </location>
</feature>
<protein>
    <recommendedName>
        <fullName evidence="5">DUF4190 domain-containing protein</fullName>
    </recommendedName>
</protein>
<organism evidence="3 4">
    <name type="scientific">Pseudonocardia thermophila</name>
    <dbReference type="NCBI Taxonomy" id="1848"/>
    <lineage>
        <taxon>Bacteria</taxon>
        <taxon>Bacillati</taxon>
        <taxon>Actinomycetota</taxon>
        <taxon>Actinomycetes</taxon>
        <taxon>Pseudonocardiales</taxon>
        <taxon>Pseudonocardiaceae</taxon>
        <taxon>Pseudonocardia</taxon>
    </lineage>
</organism>
<dbReference type="EMBL" id="FRAP01000016">
    <property type="protein sequence ID" value="SHL00254.1"/>
    <property type="molecule type" value="Genomic_DNA"/>
</dbReference>
<proteinExistence type="predicted"/>
<feature type="region of interest" description="Disordered" evidence="1">
    <location>
        <begin position="1"/>
        <end position="35"/>
    </location>
</feature>
<dbReference type="AlphaFoldDB" id="A0A1M6X2V9"/>
<keyword evidence="2" id="KW-0812">Transmembrane</keyword>
<evidence type="ECO:0000313" key="3">
    <source>
        <dbReference type="EMBL" id="SHL00254.1"/>
    </source>
</evidence>
<evidence type="ECO:0008006" key="5">
    <source>
        <dbReference type="Google" id="ProtNLM"/>
    </source>
</evidence>
<sequence>MTQPPYPPDPYQDPHRSGYGYSGQQPYEQQPMPGAYGPPYVPVGRPPMSGSAVASLVLGILAVLFCWIPFIGVIAWPLLIIGGVLGIAAFGRTRTGEADGHGLAVAGVVCCGVALAVCLFYLVPFLLVAAFA</sequence>
<feature type="transmembrane region" description="Helical" evidence="2">
    <location>
        <begin position="103"/>
        <end position="131"/>
    </location>
</feature>
<dbReference type="RefSeq" id="WP_143172260.1">
    <property type="nucleotide sequence ID" value="NZ_CALGVN010000010.1"/>
</dbReference>
<keyword evidence="2" id="KW-1133">Transmembrane helix</keyword>
<dbReference type="OrthoDB" id="4424606at2"/>
<feature type="transmembrane region" description="Helical" evidence="2">
    <location>
        <begin position="48"/>
        <end position="68"/>
    </location>
</feature>